<proteinExistence type="inferred from homology"/>
<feature type="transmembrane region" description="Helical" evidence="7">
    <location>
        <begin position="118"/>
        <end position="137"/>
    </location>
</feature>
<comment type="caution">
    <text evidence="9">The sequence shown here is derived from an EMBL/GenBank/DDBJ whole genome shotgun (WGS) entry which is preliminary data.</text>
</comment>
<dbReference type="AlphaFoldDB" id="A0AAD7K4N8"/>
<comment type="subcellular location">
    <subcellularLocation>
        <location evidence="1">Endomembrane system</location>
        <topology evidence="1">Multi-pass membrane protein</topology>
    </subcellularLocation>
</comment>
<reference evidence="9" key="1">
    <citation type="submission" date="2023-03" db="EMBL/GenBank/DDBJ databases">
        <title>Massive genome expansion in bonnet fungi (Mycena s.s.) driven by repeated elements and novel gene families across ecological guilds.</title>
        <authorList>
            <consortium name="Lawrence Berkeley National Laboratory"/>
            <person name="Harder C.B."/>
            <person name="Miyauchi S."/>
            <person name="Viragh M."/>
            <person name="Kuo A."/>
            <person name="Thoen E."/>
            <person name="Andreopoulos B."/>
            <person name="Lu D."/>
            <person name="Skrede I."/>
            <person name="Drula E."/>
            <person name="Henrissat B."/>
            <person name="Morin E."/>
            <person name="Kohler A."/>
            <person name="Barry K."/>
            <person name="LaButti K."/>
            <person name="Morin E."/>
            <person name="Salamov A."/>
            <person name="Lipzen A."/>
            <person name="Mereny Z."/>
            <person name="Hegedus B."/>
            <person name="Baldrian P."/>
            <person name="Stursova M."/>
            <person name="Weitz H."/>
            <person name="Taylor A."/>
            <person name="Grigoriev I.V."/>
            <person name="Nagy L.G."/>
            <person name="Martin F."/>
            <person name="Kauserud H."/>
        </authorList>
    </citation>
    <scope>NUCLEOTIDE SEQUENCE</scope>
    <source>
        <strain evidence="9">CBHHK182m</strain>
    </source>
</reference>
<feature type="transmembrane region" description="Helical" evidence="7">
    <location>
        <begin position="173"/>
        <end position="190"/>
    </location>
</feature>
<evidence type="ECO:0000256" key="7">
    <source>
        <dbReference type="SAM" id="Phobius"/>
    </source>
</evidence>
<name>A0AAD7K4N8_9AGAR</name>
<keyword evidence="6 7" id="KW-0472">Membrane</keyword>
<feature type="transmembrane region" description="Helical" evidence="7">
    <location>
        <begin position="237"/>
        <end position="256"/>
    </location>
</feature>
<dbReference type="SUPFAM" id="SSF103473">
    <property type="entry name" value="MFS general substrate transporter"/>
    <property type="match status" value="1"/>
</dbReference>
<dbReference type="PROSITE" id="PS50850">
    <property type="entry name" value="MFS"/>
    <property type="match status" value="1"/>
</dbReference>
<dbReference type="InterPro" id="IPR020846">
    <property type="entry name" value="MFS_dom"/>
</dbReference>
<dbReference type="Proteomes" id="UP001215598">
    <property type="component" value="Unassembled WGS sequence"/>
</dbReference>
<evidence type="ECO:0000259" key="8">
    <source>
        <dbReference type="PROSITE" id="PS50850"/>
    </source>
</evidence>
<evidence type="ECO:0000256" key="2">
    <source>
        <dbReference type="ARBA" id="ARBA00008335"/>
    </source>
</evidence>
<keyword evidence="10" id="KW-1185">Reference proteome</keyword>
<dbReference type="Gene3D" id="1.20.1250.20">
    <property type="entry name" value="MFS general substrate transporter like domains"/>
    <property type="match status" value="1"/>
</dbReference>
<dbReference type="GO" id="GO:0022857">
    <property type="term" value="F:transmembrane transporter activity"/>
    <property type="evidence" value="ECO:0007669"/>
    <property type="project" value="InterPro"/>
</dbReference>
<evidence type="ECO:0000256" key="3">
    <source>
        <dbReference type="ARBA" id="ARBA00022448"/>
    </source>
</evidence>
<gene>
    <name evidence="9" type="ORF">B0H16DRAFT_883129</name>
</gene>
<keyword evidence="4 7" id="KW-0812">Transmembrane</keyword>
<sequence length="264" mass="28556">MLHACYGAGALCSPLVATQFSQIDHWSFHYLASLGMAVLNVIILTLTFRFRLLSECLALIGQAQGDTSINNRSNFRQILSLRSVHVLGFFALMYAGVEVSIGGWITTYLIDVRGAGPSAGYTTSGFFGGIMIGRVALLWLNKKIGERRVLYLYVALAMGLEFVVWFVPSFIGGAVAVSLVGVFLGPMYPIMISRTSQVVPRWLLSGCIGWISGFGQAGSAVLPFVTGAIASKTGIRTVQPLLISLMAMFPILWALVPNSPQRID</sequence>
<organism evidence="9 10">
    <name type="scientific">Mycena metata</name>
    <dbReference type="NCBI Taxonomy" id="1033252"/>
    <lineage>
        <taxon>Eukaryota</taxon>
        <taxon>Fungi</taxon>
        <taxon>Dikarya</taxon>
        <taxon>Basidiomycota</taxon>
        <taxon>Agaricomycotina</taxon>
        <taxon>Agaricomycetes</taxon>
        <taxon>Agaricomycetidae</taxon>
        <taxon>Agaricales</taxon>
        <taxon>Marasmiineae</taxon>
        <taxon>Mycenaceae</taxon>
        <taxon>Mycena</taxon>
    </lineage>
</organism>
<dbReference type="PANTHER" id="PTHR23514">
    <property type="entry name" value="BYPASS OF STOP CODON PROTEIN 6"/>
    <property type="match status" value="1"/>
</dbReference>
<dbReference type="GO" id="GO:0012505">
    <property type="term" value="C:endomembrane system"/>
    <property type="evidence" value="ECO:0007669"/>
    <property type="project" value="UniProtKB-SubCell"/>
</dbReference>
<evidence type="ECO:0000313" key="9">
    <source>
        <dbReference type="EMBL" id="KAJ7778297.1"/>
    </source>
</evidence>
<keyword evidence="3" id="KW-0813">Transport</keyword>
<feature type="transmembrane region" description="Helical" evidence="7">
    <location>
        <begin position="202"/>
        <end position="225"/>
    </location>
</feature>
<dbReference type="InterPro" id="IPR036259">
    <property type="entry name" value="MFS_trans_sf"/>
</dbReference>
<dbReference type="Pfam" id="PF07690">
    <property type="entry name" value="MFS_1"/>
    <property type="match status" value="1"/>
</dbReference>
<evidence type="ECO:0000313" key="10">
    <source>
        <dbReference type="Proteomes" id="UP001215598"/>
    </source>
</evidence>
<accession>A0AAD7K4N8</accession>
<evidence type="ECO:0000256" key="1">
    <source>
        <dbReference type="ARBA" id="ARBA00004127"/>
    </source>
</evidence>
<dbReference type="PANTHER" id="PTHR23514:SF3">
    <property type="entry name" value="BYPASS OF STOP CODON PROTEIN 6"/>
    <property type="match status" value="1"/>
</dbReference>
<keyword evidence="5 7" id="KW-1133">Transmembrane helix</keyword>
<comment type="similarity">
    <text evidence="2">Belongs to the major facilitator superfamily.</text>
</comment>
<dbReference type="EMBL" id="JARKIB010000007">
    <property type="protein sequence ID" value="KAJ7778297.1"/>
    <property type="molecule type" value="Genomic_DNA"/>
</dbReference>
<feature type="transmembrane region" description="Helical" evidence="7">
    <location>
        <begin position="86"/>
        <end position="106"/>
    </location>
</feature>
<dbReference type="InterPro" id="IPR051788">
    <property type="entry name" value="MFS_Transporter"/>
</dbReference>
<evidence type="ECO:0000256" key="5">
    <source>
        <dbReference type="ARBA" id="ARBA00022989"/>
    </source>
</evidence>
<dbReference type="GO" id="GO:0016020">
    <property type="term" value="C:membrane"/>
    <property type="evidence" value="ECO:0007669"/>
    <property type="project" value="TreeGrafter"/>
</dbReference>
<dbReference type="InterPro" id="IPR011701">
    <property type="entry name" value="MFS"/>
</dbReference>
<feature type="transmembrane region" description="Helical" evidence="7">
    <location>
        <begin position="149"/>
        <end position="167"/>
    </location>
</feature>
<feature type="transmembrane region" description="Helical" evidence="7">
    <location>
        <begin position="27"/>
        <end position="48"/>
    </location>
</feature>
<evidence type="ECO:0000256" key="4">
    <source>
        <dbReference type="ARBA" id="ARBA00022692"/>
    </source>
</evidence>
<dbReference type="FunFam" id="1.20.1250.20:FF:000286">
    <property type="entry name" value="MFS efflux transporter"/>
    <property type="match status" value="1"/>
</dbReference>
<evidence type="ECO:0000256" key="6">
    <source>
        <dbReference type="ARBA" id="ARBA00023136"/>
    </source>
</evidence>
<protein>
    <submittedName>
        <fullName evidence="9">Major facilitator superfamily domain-containing protein</fullName>
    </submittedName>
</protein>
<feature type="domain" description="Major facilitator superfamily (MFS) profile" evidence="8">
    <location>
        <begin position="84"/>
        <end position="264"/>
    </location>
</feature>